<dbReference type="InterPro" id="IPR027417">
    <property type="entry name" value="P-loop_NTPase"/>
</dbReference>
<dbReference type="PANTHER" id="PTHR43582:SF2">
    <property type="entry name" value="LINEARMYCIN RESISTANCE ATP-BINDING PROTEIN LNRL"/>
    <property type="match status" value="1"/>
</dbReference>
<reference evidence="5" key="1">
    <citation type="journal article" date="2015" name="Nature">
        <title>Complex archaea that bridge the gap between prokaryotes and eukaryotes.</title>
        <authorList>
            <person name="Spang A."/>
            <person name="Saw J.H."/>
            <person name="Jorgensen S.L."/>
            <person name="Zaremba-Niedzwiedzka K."/>
            <person name="Martijn J."/>
            <person name="Lind A.E."/>
            <person name="van Eijk R."/>
            <person name="Schleper C."/>
            <person name="Guy L."/>
            <person name="Ettema T.J."/>
        </authorList>
    </citation>
    <scope>NUCLEOTIDE SEQUENCE</scope>
</reference>
<dbReference type="EMBL" id="LAZR01048509">
    <property type="protein sequence ID" value="KKK91762.1"/>
    <property type="molecule type" value="Genomic_DNA"/>
</dbReference>
<gene>
    <name evidence="5" type="ORF">LCGC14_2709700</name>
</gene>
<dbReference type="GO" id="GO:0005524">
    <property type="term" value="F:ATP binding"/>
    <property type="evidence" value="ECO:0007669"/>
    <property type="project" value="UniProtKB-KW"/>
</dbReference>
<dbReference type="InterPro" id="IPR025302">
    <property type="entry name" value="DrrA1/2-like_C"/>
</dbReference>
<keyword evidence="3" id="KW-0067">ATP-binding</keyword>
<organism evidence="5">
    <name type="scientific">marine sediment metagenome</name>
    <dbReference type="NCBI Taxonomy" id="412755"/>
    <lineage>
        <taxon>unclassified sequences</taxon>
        <taxon>metagenomes</taxon>
        <taxon>ecological metagenomes</taxon>
    </lineage>
</organism>
<evidence type="ECO:0000259" key="4">
    <source>
        <dbReference type="Pfam" id="PF13732"/>
    </source>
</evidence>
<protein>
    <recommendedName>
        <fullName evidence="4">Daunorubicin resistance ATP-binding protein DrrA1/2-like C-terminal domain-containing protein</fullName>
    </recommendedName>
</protein>
<feature type="domain" description="Daunorubicin resistance ATP-binding protein DrrA1/2-like C-terminal" evidence="4">
    <location>
        <begin position="54"/>
        <end position="140"/>
    </location>
</feature>
<dbReference type="PANTHER" id="PTHR43582">
    <property type="entry name" value="LINEARMYCIN RESISTANCE ATP-BINDING PROTEIN LNRL"/>
    <property type="match status" value="1"/>
</dbReference>
<accession>A0A0F8ZD79</accession>
<dbReference type="AlphaFoldDB" id="A0A0F8ZD79"/>
<evidence type="ECO:0000256" key="3">
    <source>
        <dbReference type="ARBA" id="ARBA00022840"/>
    </source>
</evidence>
<dbReference type="Gene3D" id="3.40.50.300">
    <property type="entry name" value="P-loop containing nucleotide triphosphate hydrolases"/>
    <property type="match status" value="1"/>
</dbReference>
<sequence>EPARGLDVKTKDFMIKVFKESNKTILLTSHDMGIVENLCDHIAFISKGKILKVGKKKEIVKSFKESEFQIEATVGKNVEQLLLVLKDLDYVRNIEKNHKSLTIYIINRSYYNDLISVLTKYRILSIKENKLSIGDVFKQTF</sequence>
<comment type="caution">
    <text evidence="5">The sequence shown here is derived from an EMBL/GenBank/DDBJ whole genome shotgun (WGS) entry which is preliminary data.</text>
</comment>
<feature type="non-terminal residue" evidence="5">
    <location>
        <position position="1"/>
    </location>
</feature>
<proteinExistence type="predicted"/>
<evidence type="ECO:0000256" key="1">
    <source>
        <dbReference type="ARBA" id="ARBA00022448"/>
    </source>
</evidence>
<dbReference type="Pfam" id="PF13732">
    <property type="entry name" value="DrrA1-3_C"/>
    <property type="match status" value="1"/>
</dbReference>
<keyword evidence="2" id="KW-0547">Nucleotide-binding</keyword>
<evidence type="ECO:0000256" key="2">
    <source>
        <dbReference type="ARBA" id="ARBA00022741"/>
    </source>
</evidence>
<evidence type="ECO:0000313" key="5">
    <source>
        <dbReference type="EMBL" id="KKK91762.1"/>
    </source>
</evidence>
<name>A0A0F8ZD79_9ZZZZ</name>
<keyword evidence="1" id="KW-0813">Transport</keyword>
<dbReference type="SUPFAM" id="SSF52540">
    <property type="entry name" value="P-loop containing nucleoside triphosphate hydrolases"/>
    <property type="match status" value="1"/>
</dbReference>